<evidence type="ECO:0000313" key="2">
    <source>
        <dbReference type="Proteomes" id="UP001195483"/>
    </source>
</evidence>
<reference evidence="1" key="3">
    <citation type="submission" date="2023-05" db="EMBL/GenBank/DDBJ databases">
        <authorList>
            <person name="Smith C.H."/>
        </authorList>
    </citation>
    <scope>NUCLEOTIDE SEQUENCE</scope>
    <source>
        <strain evidence="1">CHS0354</strain>
        <tissue evidence="1">Mantle</tissue>
    </source>
</reference>
<reference evidence="1" key="2">
    <citation type="journal article" date="2021" name="Genome Biol. Evol.">
        <title>Developing a high-quality reference genome for a parasitic bivalve with doubly uniparental inheritance (Bivalvia: Unionida).</title>
        <authorList>
            <person name="Smith C.H."/>
        </authorList>
    </citation>
    <scope>NUCLEOTIDE SEQUENCE</scope>
    <source>
        <strain evidence="1">CHS0354</strain>
        <tissue evidence="1">Mantle</tissue>
    </source>
</reference>
<protein>
    <submittedName>
        <fullName evidence="1">Uncharacterized protein</fullName>
    </submittedName>
</protein>
<keyword evidence="2" id="KW-1185">Reference proteome</keyword>
<comment type="caution">
    <text evidence="1">The sequence shown here is derived from an EMBL/GenBank/DDBJ whole genome shotgun (WGS) entry which is preliminary data.</text>
</comment>
<gene>
    <name evidence="1" type="ORF">CHS0354_029192</name>
</gene>
<accession>A0AAE0TG61</accession>
<dbReference type="Proteomes" id="UP001195483">
    <property type="component" value="Unassembled WGS sequence"/>
</dbReference>
<organism evidence="1 2">
    <name type="scientific">Potamilus streckersoni</name>
    <dbReference type="NCBI Taxonomy" id="2493646"/>
    <lineage>
        <taxon>Eukaryota</taxon>
        <taxon>Metazoa</taxon>
        <taxon>Spiralia</taxon>
        <taxon>Lophotrochozoa</taxon>
        <taxon>Mollusca</taxon>
        <taxon>Bivalvia</taxon>
        <taxon>Autobranchia</taxon>
        <taxon>Heteroconchia</taxon>
        <taxon>Palaeoheterodonta</taxon>
        <taxon>Unionida</taxon>
        <taxon>Unionoidea</taxon>
        <taxon>Unionidae</taxon>
        <taxon>Ambleminae</taxon>
        <taxon>Lampsilini</taxon>
        <taxon>Potamilus</taxon>
    </lineage>
</organism>
<reference evidence="1" key="1">
    <citation type="journal article" date="2021" name="Genome Biol. Evol.">
        <title>A High-Quality Reference Genome for a Parasitic Bivalve with Doubly Uniparental Inheritance (Bivalvia: Unionida).</title>
        <authorList>
            <person name="Smith C.H."/>
        </authorList>
    </citation>
    <scope>NUCLEOTIDE SEQUENCE</scope>
    <source>
        <strain evidence="1">CHS0354</strain>
    </source>
</reference>
<dbReference type="AlphaFoldDB" id="A0AAE0TG61"/>
<evidence type="ECO:0000313" key="1">
    <source>
        <dbReference type="EMBL" id="KAK3609744.1"/>
    </source>
</evidence>
<name>A0AAE0TG61_9BIVA</name>
<dbReference type="EMBL" id="JAEAOA010001752">
    <property type="protein sequence ID" value="KAK3609744.1"/>
    <property type="molecule type" value="Genomic_DNA"/>
</dbReference>
<proteinExistence type="predicted"/>
<sequence length="132" mass="15333">MSLWRHSNYMSLLPQNVTVEAFRLQVIITTEYVTVQAFKLHVIITTECHRGGIQTTSHNYHRNALLKDNLRPLDYVSDAVPTGKCWTNHGPFIRRHFSYVGTTFKRLFVSSWPTTINPLTPKGFCRYCLKCE</sequence>